<dbReference type="GO" id="GO:0000272">
    <property type="term" value="P:polysaccharide catabolic process"/>
    <property type="evidence" value="ECO:0007669"/>
    <property type="project" value="InterPro"/>
</dbReference>
<feature type="chain" id="PRO_5038602505" description="SLH domain-containing protein" evidence="2">
    <location>
        <begin position="20"/>
        <end position="550"/>
    </location>
</feature>
<dbReference type="AlphaFoldDB" id="A0A1T2X0S6"/>
<feature type="region of interest" description="Disordered" evidence="1">
    <location>
        <begin position="174"/>
        <end position="199"/>
    </location>
</feature>
<protein>
    <recommendedName>
        <fullName evidence="3">SLH domain-containing protein</fullName>
    </recommendedName>
</protein>
<evidence type="ECO:0000256" key="1">
    <source>
        <dbReference type="SAM" id="MobiDB-lite"/>
    </source>
</evidence>
<dbReference type="CDD" id="cd08547">
    <property type="entry name" value="Type_II_cohesin"/>
    <property type="match status" value="1"/>
</dbReference>
<feature type="domain" description="SLH" evidence="3">
    <location>
        <begin position="493"/>
        <end position="550"/>
    </location>
</feature>
<dbReference type="Pfam" id="PF00963">
    <property type="entry name" value="Cohesin"/>
    <property type="match status" value="1"/>
</dbReference>
<evidence type="ECO:0000313" key="4">
    <source>
        <dbReference type="EMBL" id="OPA73508.1"/>
    </source>
</evidence>
<feature type="domain" description="SLH" evidence="3">
    <location>
        <begin position="426"/>
        <end position="489"/>
    </location>
</feature>
<evidence type="ECO:0000313" key="5">
    <source>
        <dbReference type="Proteomes" id="UP000190188"/>
    </source>
</evidence>
<dbReference type="InterPro" id="IPR051465">
    <property type="entry name" value="Cell_Envelope_Struct_Comp"/>
</dbReference>
<comment type="caution">
    <text evidence="4">The sequence shown here is derived from an EMBL/GenBank/DDBJ whole genome shotgun (WGS) entry which is preliminary data.</text>
</comment>
<dbReference type="InterPro" id="IPR001119">
    <property type="entry name" value="SLH_dom"/>
</dbReference>
<dbReference type="Gene3D" id="2.60.40.680">
    <property type="match status" value="1"/>
</dbReference>
<dbReference type="STRING" id="1324314.BVG16_28165"/>
<dbReference type="GO" id="GO:0030246">
    <property type="term" value="F:carbohydrate binding"/>
    <property type="evidence" value="ECO:0007669"/>
    <property type="project" value="InterPro"/>
</dbReference>
<dbReference type="Proteomes" id="UP000190188">
    <property type="component" value="Unassembled WGS sequence"/>
</dbReference>
<dbReference type="PROSITE" id="PS51272">
    <property type="entry name" value="SLH"/>
    <property type="match status" value="3"/>
</dbReference>
<dbReference type="RefSeq" id="WP_158081822.1">
    <property type="nucleotide sequence ID" value="NZ_MSZX01000016.1"/>
</dbReference>
<keyword evidence="2" id="KW-0732">Signal</keyword>
<feature type="signal peptide" evidence="2">
    <location>
        <begin position="1"/>
        <end position="19"/>
    </location>
</feature>
<dbReference type="Pfam" id="PF00395">
    <property type="entry name" value="SLH"/>
    <property type="match status" value="3"/>
</dbReference>
<dbReference type="InterPro" id="IPR002102">
    <property type="entry name" value="Cohesin_dom"/>
</dbReference>
<name>A0A1T2X0S6_9BACL</name>
<dbReference type="PANTHER" id="PTHR43308">
    <property type="entry name" value="OUTER MEMBRANE PROTEIN ALPHA-RELATED"/>
    <property type="match status" value="1"/>
</dbReference>
<dbReference type="EMBL" id="MSZX01000016">
    <property type="protein sequence ID" value="OPA73508.1"/>
    <property type="molecule type" value="Genomic_DNA"/>
</dbReference>
<feature type="domain" description="SLH" evidence="3">
    <location>
        <begin position="362"/>
        <end position="425"/>
    </location>
</feature>
<keyword evidence="5" id="KW-1185">Reference proteome</keyword>
<feature type="compositionally biased region" description="Low complexity" evidence="1">
    <location>
        <begin position="183"/>
        <end position="192"/>
    </location>
</feature>
<proteinExistence type="predicted"/>
<gene>
    <name evidence="4" type="ORF">BVG16_28165</name>
</gene>
<evidence type="ECO:0000256" key="2">
    <source>
        <dbReference type="SAM" id="SignalP"/>
    </source>
</evidence>
<dbReference type="OrthoDB" id="2505132at2"/>
<dbReference type="InterPro" id="IPR008965">
    <property type="entry name" value="CBM2/CBM3_carb-bd_dom_sf"/>
</dbReference>
<dbReference type="SUPFAM" id="SSF49384">
    <property type="entry name" value="Carbohydrate-binding domain"/>
    <property type="match status" value="1"/>
</dbReference>
<organism evidence="4 5">
    <name type="scientific">Paenibacillus selenitireducens</name>
    <dbReference type="NCBI Taxonomy" id="1324314"/>
    <lineage>
        <taxon>Bacteria</taxon>
        <taxon>Bacillati</taxon>
        <taxon>Bacillota</taxon>
        <taxon>Bacilli</taxon>
        <taxon>Bacillales</taxon>
        <taxon>Paenibacillaceae</taxon>
        <taxon>Paenibacillus</taxon>
    </lineage>
</organism>
<reference evidence="4 5" key="1">
    <citation type="submission" date="2017-01" db="EMBL/GenBank/DDBJ databases">
        <title>Genome analysis of Paenibacillus selenitrireducens ES3-24.</title>
        <authorList>
            <person name="Xu D."/>
            <person name="Yao R."/>
            <person name="Zheng S."/>
        </authorList>
    </citation>
    <scope>NUCLEOTIDE SEQUENCE [LARGE SCALE GENOMIC DNA]</scope>
    <source>
        <strain evidence="4 5">ES3-24</strain>
    </source>
</reference>
<accession>A0A1T2X0S6</accession>
<sequence>MKKMIFALCLILFSSTVFSIGSTDVSAAEGSQITLSSNSNNVRIGDTFKLQVVGERFNDLFGVEVALTYDAQALQVLDVKAGDAYDSFDAYTIDANEGKLYLPLVRKQLQPNPQASVRLAEITFKARQEKDAVVKLQHVKAVSSERITNEQGYKDLKSLTTGLGAAVTVQISKQDSGQPAVDTTGQTGSTNTPTPPVSKDMSEILNAILKEKDPVRAAEMLQVLLNGMKSEPASADKEVLLKAAAATLEGLSQVAVSKQGTGIDAVYGIADDDLRQRDALLQSIKASLSKWTMNSPQIAQVQLKAVMGYTLAGRDANKLGVYRYNATAGTWDYVRGAVHQADAGKFTIGVKQAGTYRIMEYAKTYEDTSRIYAEAQYAIDVLTARHIVKGTSEMLFSPAKQVTRAEFSSMIVSAFALDQLAQGSKAETVYSDVAANAWYYESIETLRQLHMINGFGDGTFRPNDPVTREQMVVIAMNALQTLSLIPDNIAASGEKFADDAAISGWAKDAVNKARGMNLASGTGQNRFVPKQSSNRADTAVFIWKMLQQLN</sequence>
<evidence type="ECO:0000259" key="3">
    <source>
        <dbReference type="PROSITE" id="PS51272"/>
    </source>
</evidence>